<dbReference type="GO" id="GO:0072557">
    <property type="term" value="C:IPAF inflammasome complex"/>
    <property type="evidence" value="ECO:0007669"/>
    <property type="project" value="TreeGrafter"/>
</dbReference>
<dbReference type="InterPro" id="IPR033139">
    <property type="entry name" value="Caspase_cys_AS"/>
</dbReference>
<dbReference type="SUPFAM" id="SSF52129">
    <property type="entry name" value="Caspase-like"/>
    <property type="match status" value="1"/>
</dbReference>
<keyword evidence="4" id="KW-0788">Thiol protease</keyword>
<protein>
    <submittedName>
        <fullName evidence="11">Uncharacterized protein</fullName>
    </submittedName>
</protein>
<dbReference type="EMBL" id="JAINUF010000003">
    <property type="protein sequence ID" value="KAJ8368780.1"/>
    <property type="molecule type" value="Genomic_DNA"/>
</dbReference>
<dbReference type="SUPFAM" id="SSF47986">
    <property type="entry name" value="DEATH domain"/>
    <property type="match status" value="1"/>
</dbReference>
<dbReference type="PROSITE" id="PS01121">
    <property type="entry name" value="CASPASE_HIS"/>
    <property type="match status" value="1"/>
</dbReference>
<dbReference type="GO" id="GO:0006508">
    <property type="term" value="P:proteolysis"/>
    <property type="evidence" value="ECO:0007669"/>
    <property type="project" value="UniProtKB-KW"/>
</dbReference>
<dbReference type="SMART" id="SM00114">
    <property type="entry name" value="CARD"/>
    <property type="match status" value="1"/>
</dbReference>
<dbReference type="PRINTS" id="PR00376">
    <property type="entry name" value="IL1BCENZYME"/>
</dbReference>
<evidence type="ECO:0000256" key="4">
    <source>
        <dbReference type="ARBA" id="ARBA00022807"/>
    </source>
</evidence>
<dbReference type="GO" id="GO:0050727">
    <property type="term" value="P:regulation of inflammatory response"/>
    <property type="evidence" value="ECO:0007669"/>
    <property type="project" value="TreeGrafter"/>
</dbReference>
<evidence type="ECO:0000259" key="10">
    <source>
        <dbReference type="PROSITE" id="PS50209"/>
    </source>
</evidence>
<sequence length="386" mass="44235">MADEQLFTARKEFVKRVSPDIILQLLDDLLHDRVLNDGEKNFVIEQHKSTADRARCLIDIVRNKGRKANEKLISRLSERDFNLYEELNLDPAPASQPQLPAPSPSLPQQEACSVSSELLLCSEQFKRELLEKDASSIYTPKEKADRKRWALLINNVKFDRKSMLRRGAEKDEESMEKLLKALDYKVEKHTDLSAQAIDETVKKFSQREEHLQSDSTFVVIMSHGKRDAICGIHYDPVREVDLFSIDNIFEHLNNQNCVGLRGKPKVIVIQACRGDESGSILVSDSAPKSTSALEDDGFKKTLKEKDFSCFMSCTPGTESYRDEEKGTFFIQQLVGTINAHAKKDHIEELFRKVRKHFEDFNMCSNMQMPVLDRMSMANHFYLFPGL</sequence>
<evidence type="ECO:0000256" key="5">
    <source>
        <dbReference type="ARBA" id="ARBA00023145"/>
    </source>
</evidence>
<dbReference type="Proteomes" id="UP001152622">
    <property type="component" value="Chromosome 3"/>
</dbReference>
<dbReference type="Gene3D" id="1.10.533.10">
    <property type="entry name" value="Death Domain, Fas"/>
    <property type="match status" value="1"/>
</dbReference>
<evidence type="ECO:0000313" key="12">
    <source>
        <dbReference type="Proteomes" id="UP001152622"/>
    </source>
</evidence>
<accession>A0A9Q1FW56</accession>
<dbReference type="InterPro" id="IPR002398">
    <property type="entry name" value="Pept_C14"/>
</dbReference>
<dbReference type="PROSITE" id="PS50209">
    <property type="entry name" value="CARD"/>
    <property type="match status" value="1"/>
</dbReference>
<dbReference type="InterPro" id="IPR016129">
    <property type="entry name" value="Caspase_his_AS"/>
</dbReference>
<dbReference type="Pfam" id="PF00656">
    <property type="entry name" value="Peptidase_C14"/>
    <property type="match status" value="1"/>
</dbReference>
<evidence type="ECO:0000259" key="9">
    <source>
        <dbReference type="PROSITE" id="PS50208"/>
    </source>
</evidence>
<keyword evidence="3" id="KW-0378">Hydrolase</keyword>
<evidence type="ECO:0000256" key="6">
    <source>
        <dbReference type="PIRSR" id="PIRSR038001-1"/>
    </source>
</evidence>
<dbReference type="SMART" id="SM00115">
    <property type="entry name" value="CASc"/>
    <property type="match status" value="1"/>
</dbReference>
<name>A0A9Q1FW56_SYNKA</name>
<organism evidence="11 12">
    <name type="scientific">Synaphobranchus kaupii</name>
    <name type="common">Kaup's arrowtooth eel</name>
    <dbReference type="NCBI Taxonomy" id="118154"/>
    <lineage>
        <taxon>Eukaryota</taxon>
        <taxon>Metazoa</taxon>
        <taxon>Chordata</taxon>
        <taxon>Craniata</taxon>
        <taxon>Vertebrata</taxon>
        <taxon>Euteleostomi</taxon>
        <taxon>Actinopterygii</taxon>
        <taxon>Neopterygii</taxon>
        <taxon>Teleostei</taxon>
        <taxon>Anguilliformes</taxon>
        <taxon>Synaphobranchidae</taxon>
        <taxon>Synaphobranchus</taxon>
    </lineage>
</organism>
<feature type="domain" description="CARD" evidence="10">
    <location>
        <begin position="1"/>
        <end position="91"/>
    </location>
</feature>
<dbReference type="InterPro" id="IPR001309">
    <property type="entry name" value="Pept_C14_p20"/>
</dbReference>
<dbReference type="InterPro" id="IPR002138">
    <property type="entry name" value="Pept_C14_p10"/>
</dbReference>
<dbReference type="PANTHER" id="PTHR47901:SF3">
    <property type="entry name" value="CASPASE-1"/>
    <property type="match status" value="1"/>
</dbReference>
<dbReference type="PROSITE" id="PS50208">
    <property type="entry name" value="CASPASE_P20"/>
    <property type="match status" value="1"/>
</dbReference>
<evidence type="ECO:0000256" key="3">
    <source>
        <dbReference type="ARBA" id="ARBA00022801"/>
    </source>
</evidence>
<dbReference type="InterPro" id="IPR011600">
    <property type="entry name" value="Pept_C14_caspase"/>
</dbReference>
<dbReference type="GO" id="GO:0004197">
    <property type="term" value="F:cysteine-type endopeptidase activity"/>
    <property type="evidence" value="ECO:0007669"/>
    <property type="project" value="InterPro"/>
</dbReference>
<dbReference type="Gene3D" id="3.40.50.1460">
    <property type="match status" value="1"/>
</dbReference>
<dbReference type="PROSITE" id="PS50207">
    <property type="entry name" value="CASPASE_P10"/>
    <property type="match status" value="1"/>
</dbReference>
<feature type="active site" evidence="6">
    <location>
        <position position="272"/>
    </location>
</feature>
<feature type="domain" description="Caspase family p10" evidence="8">
    <location>
        <begin position="297"/>
        <end position="384"/>
    </location>
</feature>
<dbReference type="CDD" id="cd00032">
    <property type="entry name" value="CASc"/>
    <property type="match status" value="1"/>
</dbReference>
<dbReference type="InterPro" id="IPR029030">
    <property type="entry name" value="Caspase-like_dom_sf"/>
</dbReference>
<dbReference type="InterPro" id="IPR015917">
    <property type="entry name" value="Pept_C14A"/>
</dbReference>
<dbReference type="Pfam" id="PF00619">
    <property type="entry name" value="CARD"/>
    <property type="match status" value="1"/>
</dbReference>
<dbReference type="GO" id="GO:0072559">
    <property type="term" value="C:NLRP3 inflammasome complex"/>
    <property type="evidence" value="ECO:0007669"/>
    <property type="project" value="TreeGrafter"/>
</dbReference>
<evidence type="ECO:0000259" key="8">
    <source>
        <dbReference type="PROSITE" id="PS50207"/>
    </source>
</evidence>
<feature type="domain" description="Caspase family p20" evidence="9">
    <location>
        <begin position="146"/>
        <end position="276"/>
    </location>
</feature>
<evidence type="ECO:0000256" key="1">
    <source>
        <dbReference type="ARBA" id="ARBA00010134"/>
    </source>
</evidence>
<proteinExistence type="inferred from homology"/>
<evidence type="ECO:0000256" key="7">
    <source>
        <dbReference type="RuleBase" id="RU003971"/>
    </source>
</evidence>
<dbReference type="PROSITE" id="PS01122">
    <property type="entry name" value="CASPASE_CYS"/>
    <property type="match status" value="1"/>
</dbReference>
<comment type="similarity">
    <text evidence="1 7">Belongs to the peptidase C14A family.</text>
</comment>
<keyword evidence="2" id="KW-0645">Protease</keyword>
<dbReference type="AlphaFoldDB" id="A0A9Q1FW56"/>
<dbReference type="PANTHER" id="PTHR47901">
    <property type="entry name" value="CASPASE RECRUITMENT DOMAIN-CONTAINING PROTEIN 18"/>
    <property type="match status" value="1"/>
</dbReference>
<gene>
    <name evidence="11" type="ORF">SKAU_G00088080</name>
</gene>
<dbReference type="GO" id="GO:0097169">
    <property type="term" value="C:AIM2 inflammasome complex"/>
    <property type="evidence" value="ECO:0007669"/>
    <property type="project" value="TreeGrafter"/>
</dbReference>
<keyword evidence="5" id="KW-0865">Zymogen</keyword>
<evidence type="ECO:0000256" key="2">
    <source>
        <dbReference type="ARBA" id="ARBA00022670"/>
    </source>
</evidence>
<keyword evidence="12" id="KW-1185">Reference proteome</keyword>
<reference evidence="11" key="1">
    <citation type="journal article" date="2023" name="Science">
        <title>Genome structures resolve the early diversification of teleost fishes.</title>
        <authorList>
            <person name="Parey E."/>
            <person name="Louis A."/>
            <person name="Montfort J."/>
            <person name="Bouchez O."/>
            <person name="Roques C."/>
            <person name="Iampietro C."/>
            <person name="Lluch J."/>
            <person name="Castinel A."/>
            <person name="Donnadieu C."/>
            <person name="Desvignes T."/>
            <person name="Floi Bucao C."/>
            <person name="Jouanno E."/>
            <person name="Wen M."/>
            <person name="Mejri S."/>
            <person name="Dirks R."/>
            <person name="Jansen H."/>
            <person name="Henkel C."/>
            <person name="Chen W.J."/>
            <person name="Zahm M."/>
            <person name="Cabau C."/>
            <person name="Klopp C."/>
            <person name="Thompson A.W."/>
            <person name="Robinson-Rechavi M."/>
            <person name="Braasch I."/>
            <person name="Lecointre G."/>
            <person name="Bobe J."/>
            <person name="Postlethwait J.H."/>
            <person name="Berthelot C."/>
            <person name="Roest Crollius H."/>
            <person name="Guiguen Y."/>
        </authorList>
    </citation>
    <scope>NUCLEOTIDE SEQUENCE</scope>
    <source>
        <strain evidence="11">WJC10195</strain>
    </source>
</reference>
<dbReference type="GO" id="GO:0042981">
    <property type="term" value="P:regulation of apoptotic process"/>
    <property type="evidence" value="ECO:0007669"/>
    <property type="project" value="InterPro"/>
</dbReference>
<comment type="caution">
    <text evidence="11">The sequence shown here is derived from an EMBL/GenBank/DDBJ whole genome shotgun (WGS) entry which is preliminary data.</text>
</comment>
<feature type="active site" evidence="6">
    <location>
        <position position="223"/>
    </location>
</feature>
<dbReference type="PIRSF" id="PIRSF038001">
    <property type="entry name" value="Caspase_ICE"/>
    <property type="match status" value="1"/>
</dbReference>
<evidence type="ECO:0000313" key="11">
    <source>
        <dbReference type="EMBL" id="KAJ8368780.1"/>
    </source>
</evidence>
<dbReference type="OrthoDB" id="6097640at2759"/>
<dbReference type="FunFam" id="3.40.50.1460:FF:000007">
    <property type="entry name" value="Caspase-1"/>
    <property type="match status" value="1"/>
</dbReference>
<dbReference type="InterPro" id="IPR011029">
    <property type="entry name" value="DEATH-like_dom_sf"/>
</dbReference>
<dbReference type="InterPro" id="IPR001315">
    <property type="entry name" value="CARD"/>
</dbReference>